<organism evidence="2 3">
    <name type="scientific">Scophthalmus maximus</name>
    <name type="common">Turbot</name>
    <name type="synonym">Psetta maxima</name>
    <dbReference type="NCBI Taxonomy" id="52904"/>
    <lineage>
        <taxon>Eukaryota</taxon>
        <taxon>Metazoa</taxon>
        <taxon>Chordata</taxon>
        <taxon>Craniata</taxon>
        <taxon>Vertebrata</taxon>
        <taxon>Euteleostomi</taxon>
        <taxon>Actinopterygii</taxon>
        <taxon>Neopterygii</taxon>
        <taxon>Teleostei</taxon>
        <taxon>Neoteleostei</taxon>
        <taxon>Acanthomorphata</taxon>
        <taxon>Carangaria</taxon>
        <taxon>Pleuronectiformes</taxon>
        <taxon>Pleuronectoidei</taxon>
        <taxon>Scophthalmidae</taxon>
        <taxon>Scophthalmus</taxon>
    </lineage>
</organism>
<gene>
    <name evidence="2" type="ORF">F2P81_022457</name>
</gene>
<evidence type="ECO:0000313" key="3">
    <source>
        <dbReference type="Proteomes" id="UP000438429"/>
    </source>
</evidence>
<evidence type="ECO:0000313" key="2">
    <source>
        <dbReference type="EMBL" id="KAF0025576.1"/>
    </source>
</evidence>
<proteinExistence type="predicted"/>
<evidence type="ECO:0000256" key="1">
    <source>
        <dbReference type="SAM" id="MobiDB-lite"/>
    </source>
</evidence>
<feature type="region of interest" description="Disordered" evidence="1">
    <location>
        <begin position="1"/>
        <end position="47"/>
    </location>
</feature>
<dbReference type="AlphaFoldDB" id="A0A6A4RSD8"/>
<dbReference type="Proteomes" id="UP000438429">
    <property type="component" value="Unassembled WGS sequence"/>
</dbReference>
<sequence length="93" mass="10113">MTGGFRSGKERVKAGQGAHTHSDMSRSKPKRQQKGIAGSHCSTDWTENSRAHLEAAVRDANRSFGLNLLSSTISRQQHPAHSCKPLSLSNGWS</sequence>
<protein>
    <submittedName>
        <fullName evidence="2">Uncharacterized protein</fullName>
    </submittedName>
</protein>
<comment type="caution">
    <text evidence="2">The sequence shown here is derived from an EMBL/GenBank/DDBJ whole genome shotgun (WGS) entry which is preliminary data.</text>
</comment>
<name>A0A6A4RSD8_SCOMX</name>
<accession>A0A6A4RSD8</accession>
<dbReference type="EMBL" id="VEVO01000020">
    <property type="protein sequence ID" value="KAF0025576.1"/>
    <property type="molecule type" value="Genomic_DNA"/>
</dbReference>
<feature type="region of interest" description="Disordered" evidence="1">
    <location>
        <begin position="72"/>
        <end position="93"/>
    </location>
</feature>
<reference evidence="2 3" key="1">
    <citation type="submission" date="2019-06" db="EMBL/GenBank/DDBJ databases">
        <title>Draft genomes of female and male turbot (Scophthalmus maximus).</title>
        <authorList>
            <person name="Xu H."/>
            <person name="Xu X.-W."/>
            <person name="Shao C."/>
            <person name="Chen S."/>
        </authorList>
    </citation>
    <scope>NUCLEOTIDE SEQUENCE [LARGE SCALE GENOMIC DNA]</scope>
    <source>
        <strain evidence="2">Ysfricsl-2016a</strain>
        <tissue evidence="2">Blood</tissue>
    </source>
</reference>